<accession>B3S7L5</accession>
<evidence type="ECO:0000313" key="6">
    <source>
        <dbReference type="EMBL" id="EDV21312.1"/>
    </source>
</evidence>
<dbReference type="STRING" id="10228.B3S7L5"/>
<dbReference type="Gene3D" id="3.30.40.10">
    <property type="entry name" value="Zinc/RING finger domain, C3HC4 (zinc finger)"/>
    <property type="match status" value="1"/>
</dbReference>
<evidence type="ECO:0000256" key="3">
    <source>
        <dbReference type="ARBA" id="ARBA00022833"/>
    </source>
</evidence>
<evidence type="ECO:0000256" key="1">
    <source>
        <dbReference type="ARBA" id="ARBA00022723"/>
    </source>
</evidence>
<dbReference type="InterPro" id="IPR000306">
    <property type="entry name" value="Znf_FYVE"/>
</dbReference>
<keyword evidence="2 4" id="KW-0863">Zinc-finger</keyword>
<dbReference type="InterPro" id="IPR011011">
    <property type="entry name" value="Znf_FYVE_PHD"/>
</dbReference>
<proteinExistence type="predicted"/>
<dbReference type="GeneID" id="6757492"/>
<dbReference type="HOGENOM" id="CLU_626041_0_0_1"/>
<organism evidence="6 7">
    <name type="scientific">Trichoplax adhaerens</name>
    <name type="common">Trichoplax reptans</name>
    <dbReference type="NCBI Taxonomy" id="10228"/>
    <lineage>
        <taxon>Eukaryota</taxon>
        <taxon>Metazoa</taxon>
        <taxon>Placozoa</taxon>
        <taxon>Uniplacotomia</taxon>
        <taxon>Trichoplacea</taxon>
        <taxon>Trichoplacidae</taxon>
        <taxon>Trichoplax</taxon>
    </lineage>
</organism>
<dbReference type="CTD" id="6757492"/>
<gene>
    <name evidence="6" type="ORF">TRIADDRAFT_60209</name>
</gene>
<dbReference type="eggNOG" id="ENOG502SQ8K">
    <property type="taxonomic scope" value="Eukaryota"/>
</dbReference>
<evidence type="ECO:0000256" key="2">
    <source>
        <dbReference type="ARBA" id="ARBA00022771"/>
    </source>
</evidence>
<keyword evidence="1" id="KW-0479">Metal-binding</keyword>
<name>B3S7L5_TRIAD</name>
<dbReference type="InterPro" id="IPR013083">
    <property type="entry name" value="Znf_RING/FYVE/PHD"/>
</dbReference>
<keyword evidence="7" id="KW-1185">Reference proteome</keyword>
<dbReference type="GO" id="GO:0008270">
    <property type="term" value="F:zinc ion binding"/>
    <property type="evidence" value="ECO:0007669"/>
    <property type="project" value="UniProtKB-KW"/>
</dbReference>
<reference evidence="6 7" key="1">
    <citation type="journal article" date="2008" name="Nature">
        <title>The Trichoplax genome and the nature of placozoans.</title>
        <authorList>
            <person name="Srivastava M."/>
            <person name="Begovic E."/>
            <person name="Chapman J."/>
            <person name="Putnam N.H."/>
            <person name="Hellsten U."/>
            <person name="Kawashima T."/>
            <person name="Kuo A."/>
            <person name="Mitros T."/>
            <person name="Salamov A."/>
            <person name="Carpenter M.L."/>
            <person name="Signorovitch A.Y."/>
            <person name="Moreno M.A."/>
            <person name="Kamm K."/>
            <person name="Grimwood J."/>
            <person name="Schmutz J."/>
            <person name="Shapiro H."/>
            <person name="Grigoriev I.V."/>
            <person name="Buss L.W."/>
            <person name="Schierwater B."/>
            <person name="Dellaporta S.L."/>
            <person name="Rokhsar D.S."/>
        </authorList>
    </citation>
    <scope>NUCLEOTIDE SEQUENCE [LARGE SCALE GENOMIC DNA]</scope>
    <source>
        <strain evidence="6 7">Grell-BS-1999</strain>
    </source>
</reference>
<dbReference type="AlphaFoldDB" id="B3S7L5"/>
<dbReference type="InParanoid" id="B3S7L5"/>
<dbReference type="PROSITE" id="PS50178">
    <property type="entry name" value="ZF_FYVE"/>
    <property type="match status" value="1"/>
</dbReference>
<feature type="domain" description="FYVE-type" evidence="5">
    <location>
        <begin position="92"/>
        <end position="176"/>
    </location>
</feature>
<dbReference type="CDD" id="cd15745">
    <property type="entry name" value="FYVE_RUFY4"/>
    <property type="match status" value="1"/>
</dbReference>
<dbReference type="InterPro" id="IPR017455">
    <property type="entry name" value="Znf_FYVE-rel"/>
</dbReference>
<dbReference type="OrthoDB" id="10018316at2759"/>
<sequence length="438" mass="49970">MTNLMQDYTRFQRQMRDERVLIRSGSVTRSEVDGKLNKSPSVAALLHAEITRLIDGFRGMISSSSLVTSAKLFLNSFNGIPEWQKSNNWMPITASKHCCGCAKEFSFIRKNRHCRVCGALICAECSSEDLLLYVPNESSDKYNVKWSIINDFGCPSSEPTICIYLRVCTECQSALSNLLVHQAECNEKQVQVKVKETDAEKFFKEISAIHNKLASIKAKVQESLPKYQKSIESMGIDSGSPKSSPNIQNNIQALAKLQIDISDELSSFILSLQPLKNIKSQNSTQNKLLECVKMGSIKFYYDNITVFRTMKIRLENAVPPEVLTEIQSEVNKNAINGTYIYVKQLIMEYLILSQLHHFQNELADVILPCEKVSFIELQKCITARNEDFSKHINTIDTFLKYQLELQTSFFTLLDIWYNKYLEYGNATVRFPCTMLLML</sequence>
<evidence type="ECO:0000256" key="4">
    <source>
        <dbReference type="PROSITE-ProRule" id="PRU00091"/>
    </source>
</evidence>
<evidence type="ECO:0000313" key="7">
    <source>
        <dbReference type="Proteomes" id="UP000009022"/>
    </source>
</evidence>
<dbReference type="EMBL" id="DS985254">
    <property type="protein sequence ID" value="EDV21312.1"/>
    <property type="molecule type" value="Genomic_DNA"/>
</dbReference>
<protein>
    <recommendedName>
        <fullName evidence="5">FYVE-type domain-containing protein</fullName>
    </recommendedName>
</protein>
<dbReference type="KEGG" id="tad:TRIADDRAFT_60209"/>
<dbReference type="SUPFAM" id="SSF57903">
    <property type="entry name" value="FYVE/PHD zinc finger"/>
    <property type="match status" value="1"/>
</dbReference>
<dbReference type="RefSeq" id="XP_002116279.1">
    <property type="nucleotide sequence ID" value="XM_002116243.1"/>
</dbReference>
<dbReference type="OMA" id="NACHREA"/>
<dbReference type="Pfam" id="PF01363">
    <property type="entry name" value="FYVE"/>
    <property type="match status" value="1"/>
</dbReference>
<keyword evidence="3" id="KW-0862">Zinc</keyword>
<dbReference type="Proteomes" id="UP000009022">
    <property type="component" value="Unassembled WGS sequence"/>
</dbReference>
<dbReference type="PhylomeDB" id="B3S7L5"/>
<evidence type="ECO:0000259" key="5">
    <source>
        <dbReference type="PROSITE" id="PS50178"/>
    </source>
</evidence>
<dbReference type="SMART" id="SM00064">
    <property type="entry name" value="FYVE"/>
    <property type="match status" value="1"/>
</dbReference>